<dbReference type="AlphaFoldDB" id="A0A6A6F8Q2"/>
<name>A0A6A6F8Q2_9PEZI</name>
<keyword evidence="2" id="KW-1185">Reference proteome</keyword>
<gene>
    <name evidence="1" type="ORF">CERZMDRAFT_100399</name>
</gene>
<sequence>MDQEAYRLASTTHFRYVGWYEEPDRNDGFYHLQHSPIFDFNDRLVAREIGVMQLYLQIHEPHRPANLQLTMEYYGLDGVEYSTRPRVLQVVPLEEDAQRVTHA</sequence>
<organism evidence="1 2">
    <name type="scientific">Cercospora zeae-maydis SCOH1-5</name>
    <dbReference type="NCBI Taxonomy" id="717836"/>
    <lineage>
        <taxon>Eukaryota</taxon>
        <taxon>Fungi</taxon>
        <taxon>Dikarya</taxon>
        <taxon>Ascomycota</taxon>
        <taxon>Pezizomycotina</taxon>
        <taxon>Dothideomycetes</taxon>
        <taxon>Dothideomycetidae</taxon>
        <taxon>Mycosphaerellales</taxon>
        <taxon>Mycosphaerellaceae</taxon>
        <taxon>Cercospora</taxon>
    </lineage>
</organism>
<reference evidence="1" key="1">
    <citation type="journal article" date="2020" name="Stud. Mycol.">
        <title>101 Dothideomycetes genomes: a test case for predicting lifestyles and emergence of pathogens.</title>
        <authorList>
            <person name="Haridas S."/>
            <person name="Albert R."/>
            <person name="Binder M."/>
            <person name="Bloem J."/>
            <person name="Labutti K."/>
            <person name="Salamov A."/>
            <person name="Andreopoulos B."/>
            <person name="Baker S."/>
            <person name="Barry K."/>
            <person name="Bills G."/>
            <person name="Bluhm B."/>
            <person name="Cannon C."/>
            <person name="Castanera R."/>
            <person name="Culley D."/>
            <person name="Daum C."/>
            <person name="Ezra D."/>
            <person name="Gonzalez J."/>
            <person name="Henrissat B."/>
            <person name="Kuo A."/>
            <person name="Liang C."/>
            <person name="Lipzen A."/>
            <person name="Lutzoni F."/>
            <person name="Magnuson J."/>
            <person name="Mondo S."/>
            <person name="Nolan M."/>
            <person name="Ohm R."/>
            <person name="Pangilinan J."/>
            <person name="Park H.-J."/>
            <person name="Ramirez L."/>
            <person name="Alfaro M."/>
            <person name="Sun H."/>
            <person name="Tritt A."/>
            <person name="Yoshinaga Y."/>
            <person name="Zwiers L.-H."/>
            <person name="Turgeon B."/>
            <person name="Goodwin S."/>
            <person name="Spatafora J."/>
            <person name="Crous P."/>
            <person name="Grigoriev I."/>
        </authorList>
    </citation>
    <scope>NUCLEOTIDE SEQUENCE</scope>
    <source>
        <strain evidence="1">SCOH1-5</strain>
    </source>
</reference>
<evidence type="ECO:0000313" key="2">
    <source>
        <dbReference type="Proteomes" id="UP000799539"/>
    </source>
</evidence>
<dbReference type="EMBL" id="ML992686">
    <property type="protein sequence ID" value="KAF2209617.1"/>
    <property type="molecule type" value="Genomic_DNA"/>
</dbReference>
<accession>A0A6A6F8Q2</accession>
<protein>
    <submittedName>
        <fullName evidence="1">Uncharacterized protein</fullName>
    </submittedName>
</protein>
<proteinExistence type="predicted"/>
<dbReference type="Proteomes" id="UP000799539">
    <property type="component" value="Unassembled WGS sequence"/>
</dbReference>
<evidence type="ECO:0000313" key="1">
    <source>
        <dbReference type="EMBL" id="KAF2209617.1"/>
    </source>
</evidence>